<accession>A0AAD9J095</accession>
<feature type="compositionally biased region" description="Acidic residues" evidence="1">
    <location>
        <begin position="28"/>
        <end position="69"/>
    </location>
</feature>
<dbReference type="Proteomes" id="UP001209878">
    <property type="component" value="Unassembled WGS sequence"/>
</dbReference>
<protein>
    <submittedName>
        <fullName evidence="2">Uncharacterized protein</fullName>
    </submittedName>
</protein>
<gene>
    <name evidence="2" type="ORF">NP493_4374g00000</name>
</gene>
<proteinExistence type="predicted"/>
<keyword evidence="3" id="KW-1185">Reference proteome</keyword>
<comment type="caution">
    <text evidence="2">The sequence shown here is derived from an EMBL/GenBank/DDBJ whole genome shotgun (WGS) entry which is preliminary data.</text>
</comment>
<organism evidence="2 3">
    <name type="scientific">Ridgeia piscesae</name>
    <name type="common">Tubeworm</name>
    <dbReference type="NCBI Taxonomy" id="27915"/>
    <lineage>
        <taxon>Eukaryota</taxon>
        <taxon>Metazoa</taxon>
        <taxon>Spiralia</taxon>
        <taxon>Lophotrochozoa</taxon>
        <taxon>Annelida</taxon>
        <taxon>Polychaeta</taxon>
        <taxon>Sedentaria</taxon>
        <taxon>Canalipalpata</taxon>
        <taxon>Sabellida</taxon>
        <taxon>Siboglinidae</taxon>
        <taxon>Ridgeia</taxon>
    </lineage>
</organism>
<reference evidence="2" key="1">
    <citation type="journal article" date="2023" name="Mol. Biol. Evol.">
        <title>Third-Generation Sequencing Reveals the Adaptive Role of the Epigenome in Three Deep-Sea Polychaetes.</title>
        <authorList>
            <person name="Perez M."/>
            <person name="Aroh O."/>
            <person name="Sun Y."/>
            <person name="Lan Y."/>
            <person name="Juniper S.K."/>
            <person name="Young C.R."/>
            <person name="Angers B."/>
            <person name="Qian P.Y."/>
        </authorList>
    </citation>
    <scope>NUCLEOTIDE SEQUENCE</scope>
    <source>
        <strain evidence="2">R07B-5</strain>
    </source>
</reference>
<dbReference type="EMBL" id="JAODUO010004365">
    <property type="protein sequence ID" value="KAK2143898.1"/>
    <property type="molecule type" value="Genomic_DNA"/>
</dbReference>
<feature type="compositionally biased region" description="Basic and acidic residues" evidence="1">
    <location>
        <begin position="1"/>
        <end position="12"/>
    </location>
</feature>
<evidence type="ECO:0000313" key="3">
    <source>
        <dbReference type="Proteomes" id="UP001209878"/>
    </source>
</evidence>
<evidence type="ECO:0000313" key="2">
    <source>
        <dbReference type="EMBL" id="KAK2143898.1"/>
    </source>
</evidence>
<name>A0AAD9J095_RIDPI</name>
<sequence length="91" mass="10068">MDKVKGADEVKEAGVVNGDVVAPLAKQEDEELSSVEEQLELGDDDWPDSIADEDEDYDSADESGSDFEESPTRVATWSATLTWTYRTQSQH</sequence>
<feature type="region of interest" description="Disordered" evidence="1">
    <location>
        <begin position="1"/>
        <end position="73"/>
    </location>
</feature>
<dbReference type="AlphaFoldDB" id="A0AAD9J095"/>
<evidence type="ECO:0000256" key="1">
    <source>
        <dbReference type="SAM" id="MobiDB-lite"/>
    </source>
</evidence>